<keyword evidence="1" id="KW-0812">Transmembrane</keyword>
<evidence type="ECO:0000256" key="1">
    <source>
        <dbReference type="SAM" id="Phobius"/>
    </source>
</evidence>
<evidence type="ECO:0000313" key="3">
    <source>
        <dbReference type="Proteomes" id="UP000245207"/>
    </source>
</evidence>
<dbReference type="Proteomes" id="UP000245207">
    <property type="component" value="Unassembled WGS sequence"/>
</dbReference>
<dbReference type="GO" id="GO:0004455">
    <property type="term" value="F:ketol-acid reductoisomerase activity"/>
    <property type="evidence" value="ECO:0007669"/>
    <property type="project" value="TreeGrafter"/>
</dbReference>
<dbReference type="GO" id="GO:0016853">
    <property type="term" value="F:isomerase activity"/>
    <property type="evidence" value="ECO:0007669"/>
    <property type="project" value="UniProtKB-KW"/>
</dbReference>
<dbReference type="EMBL" id="PKPP01013527">
    <property type="protein sequence ID" value="PWA40819.1"/>
    <property type="molecule type" value="Genomic_DNA"/>
</dbReference>
<keyword evidence="1" id="KW-0472">Membrane</keyword>
<name>A0A2U1KVP3_ARTAN</name>
<dbReference type="PANTHER" id="PTHR21371">
    <property type="entry name" value="KETOL-ACID REDUCTOISOMERASE, MITOCHONDRIAL"/>
    <property type="match status" value="1"/>
</dbReference>
<dbReference type="Gene3D" id="3.40.50.720">
    <property type="entry name" value="NAD(P)-binding Rossmann-like Domain"/>
    <property type="match status" value="1"/>
</dbReference>
<feature type="transmembrane region" description="Helical" evidence="1">
    <location>
        <begin position="12"/>
        <end position="30"/>
    </location>
</feature>
<protein>
    <submittedName>
        <fullName evidence="2">Ketol-acid reductoisomerase, 3-hydroxyacyl-CoA dehydrogenase</fullName>
    </submittedName>
</protein>
<keyword evidence="1" id="KW-1133">Transmembrane helix</keyword>
<organism evidence="2 3">
    <name type="scientific">Artemisia annua</name>
    <name type="common">Sweet wormwood</name>
    <dbReference type="NCBI Taxonomy" id="35608"/>
    <lineage>
        <taxon>Eukaryota</taxon>
        <taxon>Viridiplantae</taxon>
        <taxon>Streptophyta</taxon>
        <taxon>Embryophyta</taxon>
        <taxon>Tracheophyta</taxon>
        <taxon>Spermatophyta</taxon>
        <taxon>Magnoliopsida</taxon>
        <taxon>eudicotyledons</taxon>
        <taxon>Gunneridae</taxon>
        <taxon>Pentapetalae</taxon>
        <taxon>asterids</taxon>
        <taxon>campanulids</taxon>
        <taxon>Asterales</taxon>
        <taxon>Asteraceae</taxon>
        <taxon>Asteroideae</taxon>
        <taxon>Anthemideae</taxon>
        <taxon>Artemisiinae</taxon>
        <taxon>Artemisia</taxon>
    </lineage>
</organism>
<dbReference type="GO" id="GO:0009099">
    <property type="term" value="P:L-valine biosynthetic process"/>
    <property type="evidence" value="ECO:0007669"/>
    <property type="project" value="TreeGrafter"/>
</dbReference>
<sequence>MVAKVNDYYLQFCFGLNVLLVLRLALLLLMNKVQWIPENQIAGVERVSVVELMCIIWEGPAQAQNRRDSLVESSTLGDIYQTIARSVLVLPLISYSTQPNSLLRLSHGFLFGHLQSVGCDFPKNISVVVVCSKGMGPSVIRLYV</sequence>
<dbReference type="AlphaFoldDB" id="A0A2U1KVP3"/>
<dbReference type="GO" id="GO:0009097">
    <property type="term" value="P:isoleucine biosynthetic process"/>
    <property type="evidence" value="ECO:0007669"/>
    <property type="project" value="TreeGrafter"/>
</dbReference>
<gene>
    <name evidence="2" type="ORF">CTI12_AA559500</name>
</gene>
<proteinExistence type="predicted"/>
<reference evidence="2 3" key="1">
    <citation type="journal article" date="2018" name="Mol. Plant">
        <title>The genome of Artemisia annua provides insight into the evolution of Asteraceae family and artemisinin biosynthesis.</title>
        <authorList>
            <person name="Shen Q."/>
            <person name="Zhang L."/>
            <person name="Liao Z."/>
            <person name="Wang S."/>
            <person name="Yan T."/>
            <person name="Shi P."/>
            <person name="Liu M."/>
            <person name="Fu X."/>
            <person name="Pan Q."/>
            <person name="Wang Y."/>
            <person name="Lv Z."/>
            <person name="Lu X."/>
            <person name="Zhang F."/>
            <person name="Jiang W."/>
            <person name="Ma Y."/>
            <person name="Chen M."/>
            <person name="Hao X."/>
            <person name="Li L."/>
            <person name="Tang Y."/>
            <person name="Lv G."/>
            <person name="Zhou Y."/>
            <person name="Sun X."/>
            <person name="Brodelius P.E."/>
            <person name="Rose J.K.C."/>
            <person name="Tang K."/>
        </authorList>
    </citation>
    <scope>NUCLEOTIDE SEQUENCE [LARGE SCALE GENOMIC DNA]</scope>
    <source>
        <strain evidence="3">cv. Huhao1</strain>
        <tissue evidence="2">Leaf</tissue>
    </source>
</reference>
<keyword evidence="2" id="KW-0413">Isomerase</keyword>
<dbReference type="InterPro" id="IPR013023">
    <property type="entry name" value="KARI"/>
</dbReference>
<keyword evidence="3" id="KW-1185">Reference proteome</keyword>
<comment type="caution">
    <text evidence="2">The sequence shown here is derived from an EMBL/GenBank/DDBJ whole genome shotgun (WGS) entry which is preliminary data.</text>
</comment>
<dbReference type="PANTHER" id="PTHR21371:SF1">
    <property type="entry name" value="KETOL-ACID REDUCTOISOMERASE, MITOCHONDRIAL"/>
    <property type="match status" value="1"/>
</dbReference>
<dbReference type="GO" id="GO:0005739">
    <property type="term" value="C:mitochondrion"/>
    <property type="evidence" value="ECO:0007669"/>
    <property type="project" value="TreeGrafter"/>
</dbReference>
<dbReference type="STRING" id="35608.A0A2U1KVP3"/>
<evidence type="ECO:0000313" key="2">
    <source>
        <dbReference type="EMBL" id="PWA40819.1"/>
    </source>
</evidence>
<accession>A0A2U1KVP3</accession>
<dbReference type="OrthoDB" id="1720121at2759"/>
<dbReference type="GO" id="GO:0009507">
    <property type="term" value="C:chloroplast"/>
    <property type="evidence" value="ECO:0007669"/>
    <property type="project" value="TreeGrafter"/>
</dbReference>